<gene>
    <name evidence="3" type="ORF">FYJ26_08200</name>
</gene>
<evidence type="ECO:0000313" key="4">
    <source>
        <dbReference type="Proteomes" id="UP000441925"/>
    </source>
</evidence>
<organism evidence="3 4">
    <name type="scientific">Anaerococcus porci</name>
    <dbReference type="NCBI Taxonomy" id="2652269"/>
    <lineage>
        <taxon>Bacteria</taxon>
        <taxon>Bacillati</taxon>
        <taxon>Bacillota</taxon>
        <taxon>Tissierellia</taxon>
        <taxon>Tissierellales</taxon>
        <taxon>Peptoniphilaceae</taxon>
        <taxon>Anaerococcus</taxon>
    </lineage>
</organism>
<dbReference type="GO" id="GO:0016020">
    <property type="term" value="C:membrane"/>
    <property type="evidence" value="ECO:0007669"/>
    <property type="project" value="InterPro"/>
</dbReference>
<reference evidence="3 4" key="1">
    <citation type="submission" date="2019-08" db="EMBL/GenBank/DDBJ databases">
        <title>In-depth cultivation of the pig gut microbiome towards novel bacterial diversity and tailored functional studies.</title>
        <authorList>
            <person name="Wylensek D."/>
            <person name="Hitch T.C.A."/>
            <person name="Clavel T."/>
        </authorList>
    </citation>
    <scope>NUCLEOTIDE SEQUENCE [LARGE SCALE GENOMIC DNA]</scope>
    <source>
        <strain evidence="3 4">WCA-380-WT-2B</strain>
    </source>
</reference>
<protein>
    <recommendedName>
        <fullName evidence="2">Peptidase C39 domain-containing protein</fullName>
    </recommendedName>
</protein>
<name>A0A6N7VG06_9FIRM</name>
<keyword evidence="1" id="KW-0732">Signal</keyword>
<dbReference type="PROSITE" id="PS50990">
    <property type="entry name" value="PEPTIDASE_C39"/>
    <property type="match status" value="1"/>
</dbReference>
<accession>A0A6N7VG06</accession>
<dbReference type="InterPro" id="IPR005074">
    <property type="entry name" value="Peptidase_C39"/>
</dbReference>
<evidence type="ECO:0000259" key="2">
    <source>
        <dbReference type="PROSITE" id="PS50990"/>
    </source>
</evidence>
<dbReference type="GO" id="GO:0005524">
    <property type="term" value="F:ATP binding"/>
    <property type="evidence" value="ECO:0007669"/>
    <property type="project" value="InterPro"/>
</dbReference>
<dbReference type="InterPro" id="IPR039564">
    <property type="entry name" value="Peptidase_C39-like"/>
</dbReference>
<dbReference type="RefSeq" id="WP_154541410.1">
    <property type="nucleotide sequence ID" value="NZ_VULQ01000010.1"/>
</dbReference>
<feature type="signal peptide" evidence="1">
    <location>
        <begin position="1"/>
        <end position="22"/>
    </location>
</feature>
<feature type="domain" description="Peptidase C39" evidence="2">
    <location>
        <begin position="136"/>
        <end position="275"/>
    </location>
</feature>
<dbReference type="Proteomes" id="UP000441925">
    <property type="component" value="Unassembled WGS sequence"/>
</dbReference>
<dbReference type="Pfam" id="PF13529">
    <property type="entry name" value="Peptidase_C39_2"/>
    <property type="match status" value="1"/>
</dbReference>
<proteinExistence type="predicted"/>
<dbReference type="PROSITE" id="PS51257">
    <property type="entry name" value="PROKAR_LIPOPROTEIN"/>
    <property type="match status" value="1"/>
</dbReference>
<evidence type="ECO:0000256" key="1">
    <source>
        <dbReference type="SAM" id="SignalP"/>
    </source>
</evidence>
<dbReference type="Gene3D" id="3.90.70.10">
    <property type="entry name" value="Cysteine proteinases"/>
    <property type="match status" value="1"/>
</dbReference>
<dbReference type="GO" id="GO:0006508">
    <property type="term" value="P:proteolysis"/>
    <property type="evidence" value="ECO:0007669"/>
    <property type="project" value="InterPro"/>
</dbReference>
<comment type="caution">
    <text evidence="3">The sequence shown here is derived from an EMBL/GenBank/DDBJ whole genome shotgun (WGS) entry which is preliminary data.</text>
</comment>
<keyword evidence="4" id="KW-1185">Reference proteome</keyword>
<evidence type="ECO:0000313" key="3">
    <source>
        <dbReference type="EMBL" id="MSS78378.1"/>
    </source>
</evidence>
<dbReference type="EMBL" id="VULQ01000010">
    <property type="protein sequence ID" value="MSS78378.1"/>
    <property type="molecule type" value="Genomic_DNA"/>
</dbReference>
<feature type="chain" id="PRO_5026890249" description="Peptidase C39 domain-containing protein" evidence="1">
    <location>
        <begin position="23"/>
        <end position="275"/>
    </location>
</feature>
<dbReference type="GO" id="GO:0008233">
    <property type="term" value="F:peptidase activity"/>
    <property type="evidence" value="ECO:0007669"/>
    <property type="project" value="InterPro"/>
</dbReference>
<dbReference type="AlphaFoldDB" id="A0A6N7VG06"/>
<sequence length="275" mass="32173">MKTKFNLLIIIFLFIFSSCSFKSDDSNISIFEKVTYFFEDMESIFRKKKTDDRDILYKNIEKNKDKNDKINWIYNNFDNLSETDINLVGNDLDLSEFVYNYNNGIYDFENHDGESVSFNRLTPYYIQWDNRWAYNRLGSSVIGYAGCGPTSISMILNRLNPNLDLNPAILSSDAENYMTDNGIDWSFFTFAANKYGFNIKTIDLDEDKMIEILKQYPLLISVNKGYFTLSGHILVIDSYKNGKFIVNDPNSIKNSEKTWTFNQLKDEIANIWLLY</sequence>